<dbReference type="Proteomes" id="UP000461730">
    <property type="component" value="Unassembled WGS sequence"/>
</dbReference>
<dbReference type="InterPro" id="IPR009081">
    <property type="entry name" value="PP-bd_ACP"/>
</dbReference>
<name>A0A7K1U611_9BACT</name>
<dbReference type="RefSeq" id="WP_157307239.1">
    <property type="nucleotide sequence ID" value="NZ_WRXN01000006.1"/>
</dbReference>
<reference evidence="2 3" key="1">
    <citation type="submission" date="2019-12" db="EMBL/GenBank/DDBJ databases">
        <title>Chitinophaga sp. strain ysch24 (GDMCC 1.1355), whole genome shotgun sequence.</title>
        <authorList>
            <person name="Zhang X."/>
        </authorList>
    </citation>
    <scope>NUCLEOTIDE SEQUENCE [LARGE SCALE GENOMIC DNA]</scope>
    <source>
        <strain evidence="3">ysch24</strain>
    </source>
</reference>
<dbReference type="PROSITE" id="PS50075">
    <property type="entry name" value="CARRIER"/>
    <property type="match status" value="1"/>
</dbReference>
<dbReference type="SUPFAM" id="SSF47336">
    <property type="entry name" value="ACP-like"/>
    <property type="match status" value="1"/>
</dbReference>
<dbReference type="Pfam" id="PF00550">
    <property type="entry name" value="PP-binding"/>
    <property type="match status" value="1"/>
</dbReference>
<dbReference type="Gene3D" id="1.10.1200.10">
    <property type="entry name" value="ACP-like"/>
    <property type="match status" value="1"/>
</dbReference>
<keyword evidence="3" id="KW-1185">Reference proteome</keyword>
<feature type="domain" description="Carrier" evidence="1">
    <location>
        <begin position="1"/>
        <end position="83"/>
    </location>
</feature>
<evidence type="ECO:0000313" key="2">
    <source>
        <dbReference type="EMBL" id="MVT09801.1"/>
    </source>
</evidence>
<dbReference type="NCBIfam" id="NF006617">
    <property type="entry name" value="PRK09184.1"/>
    <property type="match status" value="1"/>
</dbReference>
<sequence>METLIETLKLQIIDELNLDHLDPAGIDPDAPLFNEGMGLDSIDALALVMLLEKYYGIKAPKGESMKPAFASLRTLATYIQEHQAVPAEG</sequence>
<comment type="caution">
    <text evidence="2">The sequence shown here is derived from an EMBL/GenBank/DDBJ whole genome shotgun (WGS) entry which is preliminary data.</text>
</comment>
<gene>
    <name evidence="2" type="ORF">GO493_16135</name>
</gene>
<dbReference type="InterPro" id="IPR036736">
    <property type="entry name" value="ACP-like_sf"/>
</dbReference>
<evidence type="ECO:0000259" key="1">
    <source>
        <dbReference type="PROSITE" id="PS50075"/>
    </source>
</evidence>
<accession>A0A7K1U611</accession>
<protein>
    <submittedName>
        <fullName evidence="2">Acyl carrier protein</fullName>
    </submittedName>
</protein>
<dbReference type="AlphaFoldDB" id="A0A7K1U611"/>
<proteinExistence type="predicted"/>
<organism evidence="2 3">
    <name type="scientific">Chitinophaga tropicalis</name>
    <dbReference type="NCBI Taxonomy" id="2683588"/>
    <lineage>
        <taxon>Bacteria</taxon>
        <taxon>Pseudomonadati</taxon>
        <taxon>Bacteroidota</taxon>
        <taxon>Chitinophagia</taxon>
        <taxon>Chitinophagales</taxon>
        <taxon>Chitinophagaceae</taxon>
        <taxon>Chitinophaga</taxon>
    </lineage>
</organism>
<dbReference type="EMBL" id="WRXN01000006">
    <property type="protein sequence ID" value="MVT09801.1"/>
    <property type="molecule type" value="Genomic_DNA"/>
</dbReference>
<evidence type="ECO:0000313" key="3">
    <source>
        <dbReference type="Proteomes" id="UP000461730"/>
    </source>
</evidence>